<keyword evidence="1" id="KW-0812">Transmembrane</keyword>
<evidence type="ECO:0000313" key="3">
    <source>
        <dbReference type="EMBL" id="PXY84331.1"/>
    </source>
</evidence>
<keyword evidence="5" id="KW-1185">Reference proteome</keyword>
<dbReference type="RefSeq" id="WP_052724639.1">
    <property type="nucleotide sequence ID" value="NZ_JBHTMT010000003.1"/>
</dbReference>
<dbReference type="STRING" id="1218507.JF74_07150"/>
<dbReference type="EMBL" id="JXLI01000009">
    <property type="protein sequence ID" value="KJY57187.1"/>
    <property type="molecule type" value="Genomic_DNA"/>
</dbReference>
<reference evidence="3 5" key="2">
    <citation type="submission" date="2018-05" db="EMBL/GenBank/DDBJ databases">
        <title>Reference genomes for bee gut microbiota database.</title>
        <authorList>
            <person name="Ellegaard K.M."/>
        </authorList>
    </citation>
    <scope>NUCLEOTIDE SEQUENCE [LARGE SCALE GENOMIC DNA]</scope>
    <source>
        <strain evidence="3 5">ESL0184</strain>
    </source>
</reference>
<dbReference type="OrthoDB" id="2322922at2"/>
<dbReference type="AlphaFoldDB" id="A0A0F4LEC2"/>
<evidence type="ECO:0000313" key="5">
    <source>
        <dbReference type="Proteomes" id="UP000247698"/>
    </source>
</evidence>
<sequence length="91" mass="10773">MIHKKMCGFLVMESMIGLIIACIGITTVELIIGESRLIERKIEQKTDRTYAWNVMKKTNVKQVMVHDRLYRFVDNKKILDVKNNKKYEIKK</sequence>
<dbReference type="PATRIC" id="fig|1218507.3.peg.884"/>
<dbReference type="HOGENOM" id="CLU_188339_0_0_9"/>
<dbReference type="EMBL" id="QGLG01000002">
    <property type="protein sequence ID" value="PXY84331.1"/>
    <property type="molecule type" value="Genomic_DNA"/>
</dbReference>
<proteinExistence type="predicted"/>
<feature type="transmembrane region" description="Helical" evidence="1">
    <location>
        <begin position="15"/>
        <end position="32"/>
    </location>
</feature>
<name>A0A0F4LEC2_9LACO</name>
<evidence type="ECO:0008006" key="6">
    <source>
        <dbReference type="Google" id="ProtNLM"/>
    </source>
</evidence>
<evidence type="ECO:0000256" key="1">
    <source>
        <dbReference type="SAM" id="Phobius"/>
    </source>
</evidence>
<dbReference type="Proteomes" id="UP000033531">
    <property type="component" value="Unassembled WGS sequence"/>
</dbReference>
<reference evidence="2 4" key="1">
    <citation type="submission" date="2015-01" db="EMBL/GenBank/DDBJ databases">
        <title>Comparative genomics of the lactic acid bacteria isolated from the honey bee gut.</title>
        <authorList>
            <person name="Ellegaard K.M."/>
            <person name="Tamarit D."/>
            <person name="Javelind E."/>
            <person name="Olofsson T."/>
            <person name="Andersson S.G."/>
            <person name="Vasquez A."/>
        </authorList>
    </citation>
    <scope>NUCLEOTIDE SEQUENCE [LARGE SCALE GENOMIC DNA]</scope>
    <source>
        <strain evidence="2 4">Hma8</strain>
    </source>
</reference>
<dbReference type="Proteomes" id="UP000247698">
    <property type="component" value="Unassembled WGS sequence"/>
</dbReference>
<organism evidence="2 4">
    <name type="scientific">Lactobacillus melliventris</name>
    <dbReference type="NCBI Taxonomy" id="1218507"/>
    <lineage>
        <taxon>Bacteria</taxon>
        <taxon>Bacillati</taxon>
        <taxon>Bacillota</taxon>
        <taxon>Bacilli</taxon>
        <taxon>Lactobacillales</taxon>
        <taxon>Lactobacillaceae</taxon>
        <taxon>Lactobacillus</taxon>
    </lineage>
</organism>
<comment type="caution">
    <text evidence="2">The sequence shown here is derived from an EMBL/GenBank/DDBJ whole genome shotgun (WGS) entry which is preliminary data.</text>
</comment>
<evidence type="ECO:0000313" key="4">
    <source>
        <dbReference type="Proteomes" id="UP000033531"/>
    </source>
</evidence>
<keyword evidence="1" id="KW-0472">Membrane</keyword>
<evidence type="ECO:0000313" key="2">
    <source>
        <dbReference type="EMBL" id="KJY57187.1"/>
    </source>
</evidence>
<keyword evidence="1" id="KW-1133">Transmembrane helix</keyword>
<protein>
    <recommendedName>
        <fullName evidence="6">Type II secretion system protein</fullName>
    </recommendedName>
</protein>
<accession>A0A0F4LEC2</accession>
<gene>
    <name evidence="3" type="ORF">DK873_04030</name>
    <name evidence="2" type="ORF">JF74_07150</name>
</gene>